<keyword evidence="1" id="KW-1133">Transmembrane helix</keyword>
<feature type="transmembrane region" description="Helical" evidence="1">
    <location>
        <begin position="7"/>
        <end position="28"/>
    </location>
</feature>
<feature type="transmembrane region" description="Helical" evidence="1">
    <location>
        <begin position="113"/>
        <end position="130"/>
    </location>
</feature>
<sequence>MLKGKKYNLWVKLLFILLQGSFLIAYAWNYNWDILVLVGMILTTLLLVWAYLNYHIQDIGLKLKPTLIAMFSLIAGSVLTFSLQVELNLSAVLASSGVGVLAYGIYKLSKDTNNLHIAAYCGSFIGMTNIAKASDYFTLILASVLGACIYVFARNVFNGVGGKLGSIAFISICLTLYFLL</sequence>
<dbReference type="Proteomes" id="UP000236454">
    <property type="component" value="Unassembled WGS sequence"/>
</dbReference>
<name>A0A1I6YHD7_9FLAO</name>
<feature type="transmembrane region" description="Helical" evidence="1">
    <location>
        <begin position="34"/>
        <end position="54"/>
    </location>
</feature>
<protein>
    <submittedName>
        <fullName evidence="2">Uncharacterized protein</fullName>
    </submittedName>
</protein>
<feature type="transmembrane region" description="Helical" evidence="1">
    <location>
        <begin position="160"/>
        <end position="179"/>
    </location>
</feature>
<proteinExistence type="predicted"/>
<feature type="transmembrane region" description="Helical" evidence="1">
    <location>
        <begin position="66"/>
        <end position="83"/>
    </location>
</feature>
<gene>
    <name evidence="2" type="ORF">SAMN05216474_0893</name>
</gene>
<evidence type="ECO:0000313" key="2">
    <source>
        <dbReference type="EMBL" id="SFT49737.1"/>
    </source>
</evidence>
<organism evidence="2 3">
    <name type="scientific">Lishizhenia tianjinensis</name>
    <dbReference type="NCBI Taxonomy" id="477690"/>
    <lineage>
        <taxon>Bacteria</taxon>
        <taxon>Pseudomonadati</taxon>
        <taxon>Bacteroidota</taxon>
        <taxon>Flavobacteriia</taxon>
        <taxon>Flavobacteriales</taxon>
        <taxon>Crocinitomicaceae</taxon>
        <taxon>Lishizhenia</taxon>
    </lineage>
</organism>
<evidence type="ECO:0000256" key="1">
    <source>
        <dbReference type="SAM" id="Phobius"/>
    </source>
</evidence>
<reference evidence="2 3" key="1">
    <citation type="submission" date="2016-10" db="EMBL/GenBank/DDBJ databases">
        <authorList>
            <person name="de Groot N.N."/>
        </authorList>
    </citation>
    <scope>NUCLEOTIDE SEQUENCE [LARGE SCALE GENOMIC DNA]</scope>
    <source>
        <strain evidence="2 3">CGMCC 1.7005</strain>
    </source>
</reference>
<dbReference type="EMBL" id="FPAS01000001">
    <property type="protein sequence ID" value="SFT49737.1"/>
    <property type="molecule type" value="Genomic_DNA"/>
</dbReference>
<dbReference type="AlphaFoldDB" id="A0A1I6YHD7"/>
<feature type="transmembrane region" description="Helical" evidence="1">
    <location>
        <begin position="136"/>
        <end position="153"/>
    </location>
</feature>
<keyword evidence="1" id="KW-0472">Membrane</keyword>
<evidence type="ECO:0000313" key="3">
    <source>
        <dbReference type="Proteomes" id="UP000236454"/>
    </source>
</evidence>
<keyword evidence="3" id="KW-1185">Reference proteome</keyword>
<accession>A0A1I6YHD7</accession>
<dbReference type="RefSeq" id="WP_090246788.1">
    <property type="nucleotide sequence ID" value="NZ_FPAS01000001.1"/>
</dbReference>
<dbReference type="OrthoDB" id="6333271at2"/>
<feature type="transmembrane region" description="Helical" evidence="1">
    <location>
        <begin position="89"/>
        <end position="106"/>
    </location>
</feature>
<dbReference type="STRING" id="477690.SAMN05216474_0893"/>
<keyword evidence="1" id="KW-0812">Transmembrane</keyword>